<dbReference type="AlphaFoldDB" id="A0AAE0ESQ0"/>
<organism evidence="2 3">
    <name type="scientific">Cymbomonas tetramitiformis</name>
    <dbReference type="NCBI Taxonomy" id="36881"/>
    <lineage>
        <taxon>Eukaryota</taxon>
        <taxon>Viridiplantae</taxon>
        <taxon>Chlorophyta</taxon>
        <taxon>Pyramimonadophyceae</taxon>
        <taxon>Pyramimonadales</taxon>
        <taxon>Pyramimonadaceae</taxon>
        <taxon>Cymbomonas</taxon>
    </lineage>
</organism>
<keyword evidence="3" id="KW-1185">Reference proteome</keyword>
<name>A0AAE0ESQ0_9CHLO</name>
<protein>
    <submittedName>
        <fullName evidence="2">Uncharacterized protein</fullName>
    </submittedName>
</protein>
<proteinExistence type="predicted"/>
<evidence type="ECO:0000313" key="2">
    <source>
        <dbReference type="EMBL" id="KAK3239166.1"/>
    </source>
</evidence>
<dbReference type="Proteomes" id="UP001190700">
    <property type="component" value="Unassembled WGS sequence"/>
</dbReference>
<reference evidence="2 3" key="1">
    <citation type="journal article" date="2015" name="Genome Biol. Evol.">
        <title>Comparative Genomics of a Bacterivorous Green Alga Reveals Evolutionary Causalities and Consequences of Phago-Mixotrophic Mode of Nutrition.</title>
        <authorList>
            <person name="Burns J.A."/>
            <person name="Paasch A."/>
            <person name="Narechania A."/>
            <person name="Kim E."/>
        </authorList>
    </citation>
    <scope>NUCLEOTIDE SEQUENCE [LARGE SCALE GENOMIC DNA]</scope>
    <source>
        <strain evidence="2 3">PLY_AMNH</strain>
    </source>
</reference>
<feature type="region of interest" description="Disordered" evidence="1">
    <location>
        <begin position="177"/>
        <end position="285"/>
    </location>
</feature>
<comment type="caution">
    <text evidence="2">The sequence shown here is derived from an EMBL/GenBank/DDBJ whole genome shotgun (WGS) entry which is preliminary data.</text>
</comment>
<gene>
    <name evidence="2" type="ORF">CYMTET_50890</name>
</gene>
<sequence>MPNLMSTICAMIPSRCSTWHPLHSPAQVALRAPSPEAPLSAVLCMLYATAPVPAAWCCWLHRRCLVLLASPPLPDASSLTATAQCVWPRHRCQMLLASPQVANASGLSGAAHRSWRHPHSPHRCCAHLDLDPRRAQLLAEGVEPGAWRGLQVVEVHLQTPPWDVDHHHHDCVTSSHRHLFSDSSEPPHVEVGGVAPSSRSGGTSSREGPHSDPSAACSEGRDAPLQRGPRRTLAARAAAHPCSEGRNAPLQRGPRRTLAARAAAHPCSEGRGAPLQRGPRRTLAA</sequence>
<feature type="compositionally biased region" description="Low complexity" evidence="1">
    <location>
        <begin position="197"/>
        <end position="206"/>
    </location>
</feature>
<evidence type="ECO:0000256" key="1">
    <source>
        <dbReference type="SAM" id="MobiDB-lite"/>
    </source>
</evidence>
<dbReference type="EMBL" id="LGRX02034007">
    <property type="protein sequence ID" value="KAK3239166.1"/>
    <property type="molecule type" value="Genomic_DNA"/>
</dbReference>
<accession>A0AAE0ESQ0</accession>
<evidence type="ECO:0000313" key="3">
    <source>
        <dbReference type="Proteomes" id="UP001190700"/>
    </source>
</evidence>